<dbReference type="InParanoid" id="T0RBY0"/>
<feature type="non-terminal residue" evidence="1">
    <location>
        <position position="103"/>
    </location>
</feature>
<reference evidence="1 2" key="1">
    <citation type="submission" date="2012-04" db="EMBL/GenBank/DDBJ databases">
        <title>The Genome Sequence of Saprolegnia declina VS20.</title>
        <authorList>
            <consortium name="The Broad Institute Genome Sequencing Platform"/>
            <person name="Russ C."/>
            <person name="Nusbaum C."/>
            <person name="Tyler B."/>
            <person name="van West P."/>
            <person name="Dieguez-Uribeondo J."/>
            <person name="de Bruijn I."/>
            <person name="Tripathy S."/>
            <person name="Jiang R."/>
            <person name="Young S.K."/>
            <person name="Zeng Q."/>
            <person name="Gargeya S."/>
            <person name="Fitzgerald M."/>
            <person name="Haas B."/>
            <person name="Abouelleil A."/>
            <person name="Alvarado L."/>
            <person name="Arachchi H.M."/>
            <person name="Berlin A."/>
            <person name="Chapman S.B."/>
            <person name="Goldberg J."/>
            <person name="Griggs A."/>
            <person name="Gujja S."/>
            <person name="Hansen M."/>
            <person name="Howarth C."/>
            <person name="Imamovic A."/>
            <person name="Larimer J."/>
            <person name="McCowen C."/>
            <person name="Montmayeur A."/>
            <person name="Murphy C."/>
            <person name="Neiman D."/>
            <person name="Pearson M."/>
            <person name="Priest M."/>
            <person name="Roberts A."/>
            <person name="Saif S."/>
            <person name="Shea T."/>
            <person name="Sisk P."/>
            <person name="Sykes S."/>
            <person name="Wortman J."/>
            <person name="Nusbaum C."/>
            <person name="Birren B."/>
        </authorList>
    </citation>
    <scope>NUCLEOTIDE SEQUENCE [LARGE SCALE GENOMIC DNA]</scope>
    <source>
        <strain evidence="1 2">VS20</strain>
    </source>
</reference>
<organism evidence="1 2">
    <name type="scientific">Saprolegnia diclina (strain VS20)</name>
    <dbReference type="NCBI Taxonomy" id="1156394"/>
    <lineage>
        <taxon>Eukaryota</taxon>
        <taxon>Sar</taxon>
        <taxon>Stramenopiles</taxon>
        <taxon>Oomycota</taxon>
        <taxon>Saprolegniomycetes</taxon>
        <taxon>Saprolegniales</taxon>
        <taxon>Saprolegniaceae</taxon>
        <taxon>Saprolegnia</taxon>
    </lineage>
</organism>
<evidence type="ECO:0000313" key="2">
    <source>
        <dbReference type="Proteomes" id="UP000030762"/>
    </source>
</evidence>
<keyword evidence="2" id="KW-1185">Reference proteome</keyword>
<protein>
    <submittedName>
        <fullName evidence="1">Uncharacterized protein</fullName>
    </submittedName>
</protein>
<sequence>MYHDLAYQRGLHVAPDSPPPALDGLISVPVVALDDVEVVWPMHCDTANDVFDETRDRVGVNVPPHRVSMDAAWEATVARQLRPLVAHLSADVTIALAHLSLAT</sequence>
<accession>T0RBY0</accession>
<proteinExistence type="predicted"/>
<dbReference type="GeneID" id="19953212"/>
<name>T0RBY0_SAPDV</name>
<evidence type="ECO:0000313" key="1">
    <source>
        <dbReference type="EMBL" id="EQC29713.1"/>
    </source>
</evidence>
<dbReference type="RefSeq" id="XP_008616779.1">
    <property type="nucleotide sequence ID" value="XM_008618557.1"/>
</dbReference>
<dbReference type="Proteomes" id="UP000030762">
    <property type="component" value="Unassembled WGS sequence"/>
</dbReference>
<dbReference type="EMBL" id="JH767181">
    <property type="protein sequence ID" value="EQC29713.1"/>
    <property type="molecule type" value="Genomic_DNA"/>
</dbReference>
<gene>
    <name evidence="1" type="ORF">SDRG_12485</name>
</gene>
<dbReference type="AlphaFoldDB" id="T0RBY0"/>
<dbReference type="VEuPathDB" id="FungiDB:SDRG_12485"/>